<dbReference type="InterPro" id="IPR050617">
    <property type="entry name" value="E3_ligase_FN3/SPRY"/>
</dbReference>
<dbReference type="OMA" id="WVFGYAQ"/>
<dbReference type="SMART" id="SM00449">
    <property type="entry name" value="SPRY"/>
    <property type="match status" value="1"/>
</dbReference>
<dbReference type="PANTHER" id="PTHR24099">
    <property type="entry name" value="E3 UBIQUITIN-PROTEIN LIGASE TRIM36-RELATED"/>
    <property type="match status" value="1"/>
</dbReference>
<dbReference type="RefSeq" id="XP_034268274.1">
    <property type="nucleotide sequence ID" value="XM_034412383.2"/>
</dbReference>
<dbReference type="InterPro" id="IPR043136">
    <property type="entry name" value="B30.2/SPRY_sf"/>
</dbReference>
<dbReference type="OrthoDB" id="9863247at2759"/>
<dbReference type="CTD" id="283377"/>
<dbReference type="GeneID" id="117662772"/>
<comment type="similarity">
    <text evidence="1">Belongs to the ohanin/vespryn family.</text>
</comment>
<dbReference type="InParanoid" id="A0A6P9BE77"/>
<evidence type="ECO:0000313" key="6">
    <source>
        <dbReference type="RefSeq" id="XP_034268274.1"/>
    </source>
</evidence>
<dbReference type="SUPFAM" id="SSF49899">
    <property type="entry name" value="Concanavalin A-like lectins/glucanases"/>
    <property type="match status" value="1"/>
</dbReference>
<dbReference type="PRINTS" id="PR01407">
    <property type="entry name" value="BUTYPHLNCDUF"/>
</dbReference>
<evidence type="ECO:0000313" key="5">
    <source>
        <dbReference type="Proteomes" id="UP001652622"/>
    </source>
</evidence>
<dbReference type="Pfam" id="PF13765">
    <property type="entry name" value="PRY"/>
    <property type="match status" value="1"/>
</dbReference>
<keyword evidence="5" id="KW-1185">Reference proteome</keyword>
<dbReference type="Pfam" id="PF00622">
    <property type="entry name" value="SPRY"/>
    <property type="match status" value="1"/>
</dbReference>
<evidence type="ECO:0000256" key="2">
    <source>
        <dbReference type="ARBA" id="ARBA00022699"/>
    </source>
</evidence>
<evidence type="ECO:0000259" key="4">
    <source>
        <dbReference type="PROSITE" id="PS50188"/>
    </source>
</evidence>
<accession>A0A6P9BE77</accession>
<keyword evidence="2" id="KW-0800">Toxin</keyword>
<dbReference type="InterPro" id="IPR006574">
    <property type="entry name" value="PRY"/>
</dbReference>
<proteinExistence type="inferred from homology"/>
<dbReference type="Proteomes" id="UP001652622">
    <property type="component" value="Unplaced"/>
</dbReference>
<dbReference type="InterPro" id="IPR003879">
    <property type="entry name" value="Butyrophylin_SPRY"/>
</dbReference>
<dbReference type="InterPro" id="IPR013320">
    <property type="entry name" value="ConA-like_dom_sf"/>
</dbReference>
<dbReference type="PANTHER" id="PTHR24099:SF16">
    <property type="entry name" value="E3 UBIQUITIN-PROTEIN LIGASE MIDLINE-1-LIKE ISOFORM X1"/>
    <property type="match status" value="1"/>
</dbReference>
<dbReference type="AlphaFoldDB" id="A0A6P9BE77"/>
<dbReference type="InterPro" id="IPR001870">
    <property type="entry name" value="B30.2/SPRY"/>
</dbReference>
<keyword evidence="2" id="KW-0528">Neurotoxin</keyword>
<sequence>MNYKMAAPILRGVRGQGWGLCSFGYRQMFRREISFKLDEKTAHSSLDLFKKDTGVLYRMLGIDPTRVPQNPERFRDWAVVLGDTTISRGCHYWEVTVKRSQQFRIGVADVDISREVCIGMDDNSWVFAYGNRGWNAMFANETTPITNIGQPERVGLFLDYDRKRFSLIDIRQHMFIHNTSPEFRGPVVPAFALWDGELLTHSGLDVPEKLKQN</sequence>
<dbReference type="InterPro" id="IPR003877">
    <property type="entry name" value="SPRY_dom"/>
</dbReference>
<dbReference type="KEGG" id="pgut:117662772"/>
<evidence type="ECO:0000256" key="1">
    <source>
        <dbReference type="ARBA" id="ARBA00009651"/>
    </source>
</evidence>
<dbReference type="Gene3D" id="2.60.120.920">
    <property type="match status" value="1"/>
</dbReference>
<gene>
    <name evidence="6" type="primary">SPRYD4</name>
</gene>
<reference evidence="6" key="1">
    <citation type="submission" date="2025-08" db="UniProtKB">
        <authorList>
            <consortium name="RefSeq"/>
        </authorList>
    </citation>
    <scope>IDENTIFICATION</scope>
    <source>
        <tissue evidence="6">Blood</tissue>
    </source>
</reference>
<dbReference type="PROSITE" id="PS50188">
    <property type="entry name" value="B302_SPRY"/>
    <property type="match status" value="1"/>
</dbReference>
<organism evidence="5 6">
    <name type="scientific">Pantherophis guttatus</name>
    <name type="common">Corn snake</name>
    <name type="synonym">Elaphe guttata</name>
    <dbReference type="NCBI Taxonomy" id="94885"/>
    <lineage>
        <taxon>Eukaryota</taxon>
        <taxon>Metazoa</taxon>
        <taxon>Chordata</taxon>
        <taxon>Craniata</taxon>
        <taxon>Vertebrata</taxon>
        <taxon>Euteleostomi</taxon>
        <taxon>Lepidosauria</taxon>
        <taxon>Squamata</taxon>
        <taxon>Bifurcata</taxon>
        <taxon>Unidentata</taxon>
        <taxon>Episquamata</taxon>
        <taxon>Toxicofera</taxon>
        <taxon>Serpentes</taxon>
        <taxon>Colubroidea</taxon>
        <taxon>Colubridae</taxon>
        <taxon>Colubrinae</taxon>
        <taxon>Pantherophis</taxon>
    </lineage>
</organism>
<comment type="function">
    <text evidence="3">Neurotoxin that produces dose-dependent hypolocomotion and hyperalgesia in mice. May directly act on the central nervous system, as it is 6500-fold more potent when administered intracerebroventricularly than intraperitoneal.</text>
</comment>
<evidence type="ECO:0000256" key="3">
    <source>
        <dbReference type="ARBA" id="ARBA00034460"/>
    </source>
</evidence>
<feature type="domain" description="B30.2/SPRY" evidence="4">
    <location>
        <begin position="15"/>
        <end position="209"/>
    </location>
</feature>
<name>A0A6P9BE77_PANGU</name>
<protein>
    <submittedName>
        <fullName evidence="6">SPRY domain-containing protein 4</fullName>
    </submittedName>
</protein>